<name>A0ABS3HF55_9ENTE</name>
<dbReference type="NCBIfam" id="TIGR00696">
    <property type="entry name" value="wecG_tagA_cpsF"/>
    <property type="match status" value="1"/>
</dbReference>
<dbReference type="RefSeq" id="WP_207107020.1">
    <property type="nucleotide sequence ID" value="NZ_JAFLVR010000006.1"/>
</dbReference>
<keyword evidence="2" id="KW-0808">Transferase</keyword>
<dbReference type="CDD" id="cd06533">
    <property type="entry name" value="Glyco_transf_WecG_TagA"/>
    <property type="match status" value="1"/>
</dbReference>
<protein>
    <submittedName>
        <fullName evidence="3">WecB/TagA/CpsF family glycosyltransferase</fullName>
    </submittedName>
</protein>
<dbReference type="InterPro" id="IPR004629">
    <property type="entry name" value="WecG_TagA_CpsF"/>
</dbReference>
<evidence type="ECO:0000313" key="4">
    <source>
        <dbReference type="Proteomes" id="UP000664495"/>
    </source>
</evidence>
<dbReference type="Proteomes" id="UP000664495">
    <property type="component" value="Unassembled WGS sequence"/>
</dbReference>
<reference evidence="3 4" key="1">
    <citation type="submission" date="2021-03" db="EMBL/GenBank/DDBJ databases">
        <title>Enterococcal diversity collection.</title>
        <authorList>
            <person name="Gilmore M.S."/>
            <person name="Schwartzman J."/>
            <person name="Van Tyne D."/>
            <person name="Martin M."/>
            <person name="Earl A.M."/>
            <person name="Manson A.L."/>
            <person name="Straub T."/>
            <person name="Salamzade R."/>
            <person name="Saavedra J."/>
            <person name="Lebreton F."/>
            <person name="Prichula J."/>
            <person name="Schaufler K."/>
            <person name="Gaca A."/>
            <person name="Sgardioli B."/>
            <person name="Wagenaar J."/>
            <person name="Strong T."/>
        </authorList>
    </citation>
    <scope>NUCLEOTIDE SEQUENCE [LARGE SCALE GENOMIC DNA]</scope>
    <source>
        <strain evidence="3 4">MJM16</strain>
    </source>
</reference>
<evidence type="ECO:0000313" key="3">
    <source>
        <dbReference type="EMBL" id="MBO0451203.1"/>
    </source>
</evidence>
<dbReference type="Pfam" id="PF03808">
    <property type="entry name" value="Glyco_tran_WecG"/>
    <property type="match status" value="1"/>
</dbReference>
<evidence type="ECO:0000256" key="2">
    <source>
        <dbReference type="ARBA" id="ARBA00022679"/>
    </source>
</evidence>
<dbReference type="PANTHER" id="PTHR34136">
    <property type="match status" value="1"/>
</dbReference>
<proteinExistence type="predicted"/>
<evidence type="ECO:0000256" key="1">
    <source>
        <dbReference type="ARBA" id="ARBA00022676"/>
    </source>
</evidence>
<keyword evidence="4" id="KW-1185">Reference proteome</keyword>
<sequence>MNKIELFDLLIDEGSLEETVEEMIERIQRNEVIEHVGVNSNKVVLSHRDAEIKKIIQQADMVSADGYSVVRACRWLKKKDIDRVTGIDTMMALLKQAEELGLTVYFLGTKETILNKLLEVLKQQYPKLKIAGAQHGYFKDEQEVVKKIADCQPQMLFIGMTSPYKEAFVNKYKKELNANLIMGVGGSFDVLAGEISRAPVWMQRNGLEWLHRFMKEPQRLYKRYIFENVYFIYLLVQEKFK</sequence>
<keyword evidence="1" id="KW-0328">Glycosyltransferase</keyword>
<accession>A0ABS3HF55</accession>
<gene>
    <name evidence="3" type="ORF">JZO85_02925</name>
</gene>
<dbReference type="PANTHER" id="PTHR34136:SF1">
    <property type="entry name" value="UDP-N-ACETYL-D-MANNOSAMINURONIC ACID TRANSFERASE"/>
    <property type="match status" value="1"/>
</dbReference>
<organism evidence="3 4">
    <name type="scientific">Candidatus Enterococcus murrayae</name>
    <dbReference type="NCBI Taxonomy" id="2815321"/>
    <lineage>
        <taxon>Bacteria</taxon>
        <taxon>Bacillati</taxon>
        <taxon>Bacillota</taxon>
        <taxon>Bacilli</taxon>
        <taxon>Lactobacillales</taxon>
        <taxon>Enterococcaceae</taxon>
        <taxon>Enterococcus</taxon>
    </lineage>
</organism>
<dbReference type="EMBL" id="JAFLVR010000006">
    <property type="protein sequence ID" value="MBO0451203.1"/>
    <property type="molecule type" value="Genomic_DNA"/>
</dbReference>
<comment type="caution">
    <text evidence="3">The sequence shown here is derived from an EMBL/GenBank/DDBJ whole genome shotgun (WGS) entry which is preliminary data.</text>
</comment>